<protein>
    <submittedName>
        <fullName evidence="2">Uncharacterized protein</fullName>
    </submittedName>
</protein>
<gene>
    <name evidence="2" type="ORF">BN3087_880014</name>
</gene>
<organism evidence="2">
    <name type="scientific">Sulfurovum sp. enrichment culture clone C5</name>
    <dbReference type="NCBI Taxonomy" id="497650"/>
    <lineage>
        <taxon>Bacteria</taxon>
        <taxon>Pseudomonadati</taxon>
        <taxon>Campylobacterota</taxon>
        <taxon>Epsilonproteobacteria</taxon>
        <taxon>Campylobacterales</taxon>
        <taxon>Sulfurovaceae</taxon>
        <taxon>Sulfurovum</taxon>
        <taxon>environmental samples</taxon>
    </lineage>
</organism>
<feature type="transmembrane region" description="Helical" evidence="1">
    <location>
        <begin position="92"/>
        <end position="111"/>
    </location>
</feature>
<feature type="transmembrane region" description="Helical" evidence="1">
    <location>
        <begin position="37"/>
        <end position="57"/>
    </location>
</feature>
<reference evidence="2" key="1">
    <citation type="submission" date="2015-11" db="EMBL/GenBank/DDBJ databases">
        <authorList>
            <person name="Zhang Y."/>
            <person name="Guo Z."/>
        </authorList>
    </citation>
    <scope>NUCLEOTIDE SEQUENCE</scope>
    <source>
        <strain evidence="2">BN30871</strain>
    </source>
</reference>
<name>A0A0S4XQJ8_9BACT</name>
<feature type="transmembrane region" description="Helical" evidence="1">
    <location>
        <begin position="64"/>
        <end position="86"/>
    </location>
</feature>
<feature type="transmembrane region" description="Helical" evidence="1">
    <location>
        <begin position="7"/>
        <end position="31"/>
    </location>
</feature>
<keyword evidence="1" id="KW-1133">Transmembrane helix</keyword>
<evidence type="ECO:0000256" key="1">
    <source>
        <dbReference type="SAM" id="Phobius"/>
    </source>
</evidence>
<sequence length="188" mass="22066">MKLIPKYFFVYKALNSLFLGLSIGSIFTIYAPLKPEVYSIGGVVLALGTLLIANLYSKILNIEWFFKISLFVESVLFFMIIIFLFFPYDYMLALLIYAGYQMVFTFGSYLFRAETLFLNETTLLTKVDTYKQIGYIVGMGLSYLFYKMIDSKNNFEQVYELHYILLVVQIFIIYFVFKSFKKRDKISL</sequence>
<accession>A0A0S4XQJ8</accession>
<dbReference type="AlphaFoldDB" id="A0A0S4XQJ8"/>
<evidence type="ECO:0000313" key="2">
    <source>
        <dbReference type="EMBL" id="CUV66547.1"/>
    </source>
</evidence>
<keyword evidence="1" id="KW-0472">Membrane</keyword>
<feature type="transmembrane region" description="Helical" evidence="1">
    <location>
        <begin position="132"/>
        <end position="149"/>
    </location>
</feature>
<feature type="transmembrane region" description="Helical" evidence="1">
    <location>
        <begin position="161"/>
        <end position="177"/>
    </location>
</feature>
<keyword evidence="1" id="KW-0812">Transmembrane</keyword>
<proteinExistence type="predicted"/>
<dbReference type="EMBL" id="FAXN01000093">
    <property type="protein sequence ID" value="CUV66547.1"/>
    <property type="molecule type" value="Genomic_DNA"/>
</dbReference>